<dbReference type="GeneID" id="105900197"/>
<dbReference type="OrthoDB" id="120918at2759"/>
<gene>
    <name evidence="4" type="primary">LOC105900197</name>
</gene>
<dbReference type="PANTHER" id="PTHR37558:SF1">
    <property type="entry name" value="HTH CENPB-TYPE DOMAIN-CONTAINING PROTEIN"/>
    <property type="match status" value="1"/>
</dbReference>
<evidence type="ECO:0000256" key="2">
    <source>
        <dbReference type="SAM" id="MobiDB-lite"/>
    </source>
</evidence>
<accession>A0A6P3VXG0</accession>
<reference evidence="4" key="1">
    <citation type="submission" date="2025-08" db="UniProtKB">
        <authorList>
            <consortium name="RefSeq"/>
        </authorList>
    </citation>
    <scope>IDENTIFICATION</scope>
</reference>
<feature type="region of interest" description="Disordered" evidence="2">
    <location>
        <begin position="1"/>
        <end position="24"/>
    </location>
</feature>
<evidence type="ECO:0000256" key="1">
    <source>
        <dbReference type="SAM" id="Coils"/>
    </source>
</evidence>
<sequence>MERVGDMPNDSGFSIAGPSTTPRKRQVRFSARHDIMLLREVIAQNPFKTKETGRIWARVGEIITGALQDENFEVDARRCRERTMLLLDYYKKQDFPSLRRFGTERLYSQKEDLLHEVLELEAEKGLMGKEETKYQDEELRKRVLEELTMPEQDKPNLLSITALPTEVTTPEPEDPEGVGELADLPAPTAKRACQCCCQTYSEILSFLEKRAEAEQRLREEEMALRREELEIQRSKIALERERLGAERTERERRFELESQERQVILDLLKEKVLRNPEPARGKDAEG</sequence>
<dbReference type="AlphaFoldDB" id="A0A6P3VXG0"/>
<evidence type="ECO:0000313" key="4">
    <source>
        <dbReference type="RefSeq" id="XP_012682914.2"/>
    </source>
</evidence>
<dbReference type="Proteomes" id="UP000515152">
    <property type="component" value="Chromosome 26"/>
</dbReference>
<keyword evidence="1" id="KW-0175">Coiled coil</keyword>
<proteinExistence type="predicted"/>
<keyword evidence="3" id="KW-1185">Reference proteome</keyword>
<dbReference type="KEGG" id="char:105900197"/>
<dbReference type="PANTHER" id="PTHR37558">
    <property type="entry name" value="HTH CENPB-TYPE DOMAIN-CONTAINING PROTEIN"/>
    <property type="match status" value="1"/>
</dbReference>
<organism evidence="3 4">
    <name type="scientific">Clupea harengus</name>
    <name type="common">Atlantic herring</name>
    <dbReference type="NCBI Taxonomy" id="7950"/>
    <lineage>
        <taxon>Eukaryota</taxon>
        <taxon>Metazoa</taxon>
        <taxon>Chordata</taxon>
        <taxon>Craniata</taxon>
        <taxon>Vertebrata</taxon>
        <taxon>Euteleostomi</taxon>
        <taxon>Actinopterygii</taxon>
        <taxon>Neopterygii</taxon>
        <taxon>Teleostei</taxon>
        <taxon>Clupei</taxon>
        <taxon>Clupeiformes</taxon>
        <taxon>Clupeoidei</taxon>
        <taxon>Clupeidae</taxon>
        <taxon>Clupea</taxon>
    </lineage>
</organism>
<name>A0A6P3VXG0_CLUHA</name>
<feature type="coiled-coil region" evidence="1">
    <location>
        <begin position="203"/>
        <end position="246"/>
    </location>
</feature>
<dbReference type="RefSeq" id="XP_012682914.2">
    <property type="nucleotide sequence ID" value="XM_012827460.3"/>
</dbReference>
<protein>
    <submittedName>
        <fullName evidence="4">Uncharacterized protein LOC105900197</fullName>
    </submittedName>
</protein>
<evidence type="ECO:0000313" key="3">
    <source>
        <dbReference type="Proteomes" id="UP000515152"/>
    </source>
</evidence>